<dbReference type="Gene3D" id="3.40.50.300">
    <property type="entry name" value="P-loop containing nucleotide triphosphate hydrolases"/>
    <property type="match status" value="1"/>
</dbReference>
<reference evidence="11 12" key="2">
    <citation type="journal article" date="2020" name="Cell Rep.">
        <title>Acquisition and Adaptation of Ultra-small Parasitic Reduced Genome Bacteria to Mammalian Hosts.</title>
        <authorList>
            <person name="McLean J.S."/>
            <person name="Bor B."/>
            <person name="Kerns K.A."/>
            <person name="Liu Q."/>
            <person name="To T.T."/>
            <person name="Solden L."/>
            <person name="Hendrickson E.L."/>
            <person name="Wrighton K."/>
            <person name="Shi W."/>
            <person name="He X."/>
        </authorList>
    </citation>
    <scope>NUCLEOTIDE SEQUENCE [LARGE SCALE GENOMIC DNA]</scope>
    <source>
        <strain evidence="11 12">TM7_KMM_G3_1_HOT_351</strain>
    </source>
</reference>
<evidence type="ECO:0000256" key="7">
    <source>
        <dbReference type="ARBA" id="ARBA00022741"/>
    </source>
</evidence>
<evidence type="ECO:0000256" key="2">
    <source>
        <dbReference type="ARBA" id="ARBA00007599"/>
    </source>
</evidence>
<evidence type="ECO:0000256" key="3">
    <source>
        <dbReference type="ARBA" id="ARBA00019010"/>
    </source>
</evidence>
<evidence type="ECO:0000256" key="6">
    <source>
        <dbReference type="ARBA" id="ARBA00022723"/>
    </source>
</evidence>
<keyword evidence="12" id="KW-1185">Reference proteome</keyword>
<comment type="similarity">
    <text evidence="2">Belongs to the TsaE family.</text>
</comment>
<evidence type="ECO:0000256" key="4">
    <source>
        <dbReference type="ARBA" id="ARBA00022490"/>
    </source>
</evidence>
<reference evidence="11 12" key="1">
    <citation type="journal article" date="2018" name="bioRxiv">
        <title>Evidence of independent acquisition and adaption of ultra-small bacteria to human hosts across the highly diverse yet reduced genomes of the phylum Saccharibacteria.</title>
        <authorList>
            <person name="McLean J.S."/>
            <person name="Bor B."/>
            <person name="To T.T."/>
            <person name="Liu Q."/>
            <person name="Kearns K.A."/>
            <person name="Solden L.M."/>
            <person name="Wrighton K.C."/>
            <person name="He X."/>
            <person name="Shi W."/>
        </authorList>
    </citation>
    <scope>NUCLEOTIDE SEQUENCE [LARGE SCALE GENOMIC DNA]</scope>
    <source>
        <strain evidence="11 12">TM7_KMM_G3_1_HOT_351</strain>
    </source>
</reference>
<dbReference type="EMBL" id="PRLL01000001">
    <property type="protein sequence ID" value="RYC74014.1"/>
    <property type="molecule type" value="Genomic_DNA"/>
</dbReference>
<dbReference type="SUPFAM" id="SSF52540">
    <property type="entry name" value="P-loop containing nucleoside triphosphate hydrolases"/>
    <property type="match status" value="1"/>
</dbReference>
<evidence type="ECO:0000256" key="8">
    <source>
        <dbReference type="ARBA" id="ARBA00022840"/>
    </source>
</evidence>
<dbReference type="PANTHER" id="PTHR33540">
    <property type="entry name" value="TRNA THREONYLCARBAMOYLADENOSINE BIOSYNTHESIS PROTEIN TSAE"/>
    <property type="match status" value="1"/>
</dbReference>
<keyword evidence="4" id="KW-0963">Cytoplasm</keyword>
<evidence type="ECO:0000256" key="10">
    <source>
        <dbReference type="ARBA" id="ARBA00032441"/>
    </source>
</evidence>
<dbReference type="InterPro" id="IPR027417">
    <property type="entry name" value="P-loop_NTPase"/>
</dbReference>
<name>A0ABY0FKR8_9BACT</name>
<dbReference type="Pfam" id="PF02367">
    <property type="entry name" value="TsaE"/>
    <property type="match status" value="1"/>
</dbReference>
<dbReference type="InterPro" id="IPR003442">
    <property type="entry name" value="T6A_TsaE"/>
</dbReference>
<keyword evidence="5" id="KW-0819">tRNA processing</keyword>
<dbReference type="Proteomes" id="UP001191004">
    <property type="component" value="Unassembled WGS sequence"/>
</dbReference>
<proteinExistence type="inferred from homology"/>
<accession>A0ABY0FKR8</accession>
<keyword evidence="7" id="KW-0547">Nucleotide-binding</keyword>
<protein>
    <recommendedName>
        <fullName evidence="3">tRNA threonylcarbamoyladenosine biosynthesis protein TsaE</fullName>
    </recommendedName>
    <alternativeName>
        <fullName evidence="10">t(6)A37 threonylcarbamoyladenosine biosynthesis protein TsaE</fullName>
    </alternativeName>
</protein>
<keyword evidence="6" id="KW-0479">Metal-binding</keyword>
<comment type="subcellular location">
    <subcellularLocation>
        <location evidence="1">Cytoplasm</location>
    </subcellularLocation>
</comment>
<dbReference type="RefSeq" id="WP_129603894.1">
    <property type="nucleotide sequence ID" value="NZ_PRLL01000001.1"/>
</dbReference>
<evidence type="ECO:0000313" key="12">
    <source>
        <dbReference type="Proteomes" id="UP001191004"/>
    </source>
</evidence>
<comment type="caution">
    <text evidence="11">The sequence shown here is derived from an EMBL/GenBank/DDBJ whole genome shotgun (WGS) entry which is preliminary data.</text>
</comment>
<dbReference type="PANTHER" id="PTHR33540:SF2">
    <property type="entry name" value="TRNA THREONYLCARBAMOYLADENOSINE BIOSYNTHESIS PROTEIN TSAE"/>
    <property type="match status" value="1"/>
</dbReference>
<dbReference type="NCBIfam" id="TIGR00150">
    <property type="entry name" value="T6A_YjeE"/>
    <property type="match status" value="1"/>
</dbReference>
<evidence type="ECO:0000256" key="1">
    <source>
        <dbReference type="ARBA" id="ARBA00004496"/>
    </source>
</evidence>
<evidence type="ECO:0000256" key="9">
    <source>
        <dbReference type="ARBA" id="ARBA00022842"/>
    </source>
</evidence>
<keyword evidence="9" id="KW-0460">Magnesium</keyword>
<organism evidence="11 12">
    <name type="scientific">Candidatus Nanosyncoccus nanoralicus</name>
    <dbReference type="NCBI Taxonomy" id="2171996"/>
    <lineage>
        <taxon>Bacteria</taxon>
        <taxon>Candidatus Saccharimonadota</taxon>
        <taxon>Candidatus Nanosyncoccalia</taxon>
        <taxon>Candidatus Nanosyncoccales</taxon>
        <taxon>Candidatus Nanosyncoccaceae</taxon>
        <taxon>Candidatus Nanosyncoccus</taxon>
    </lineage>
</organism>
<keyword evidence="8" id="KW-0067">ATP-binding</keyword>
<sequence length="138" mass="15445">MQKFANEQQMIDFGQNLAKTLEAPAVIELIGDVGAGKTTITKGIAHGLGIEDEITSPTFTLSKRYSFQKAGKECFLVHYDFYRLNDPGIMSEDLLENIQDENTITIIEWGDSVSNLLPENHLRFYISINDDGSRSISE</sequence>
<evidence type="ECO:0000313" key="11">
    <source>
        <dbReference type="EMBL" id="RYC74014.1"/>
    </source>
</evidence>
<evidence type="ECO:0000256" key="5">
    <source>
        <dbReference type="ARBA" id="ARBA00022694"/>
    </source>
</evidence>
<gene>
    <name evidence="11" type="primary">tsaE</name>
    <name evidence="11" type="ORF">G3KMM_00059</name>
</gene>